<dbReference type="InterPro" id="IPR036705">
    <property type="entry name" value="Ribosyl_crysJ1_sf"/>
</dbReference>
<accession>A0ABS7BEH3</accession>
<dbReference type="Gene3D" id="3.90.190.10">
    <property type="entry name" value="Protein tyrosine phosphatase superfamily"/>
    <property type="match status" value="1"/>
</dbReference>
<evidence type="ECO:0000313" key="1">
    <source>
        <dbReference type="EMBL" id="MBW6439276.1"/>
    </source>
</evidence>
<evidence type="ECO:0000313" key="2">
    <source>
        <dbReference type="Proteomes" id="UP001519863"/>
    </source>
</evidence>
<organism evidence="1 2">
    <name type="scientific">Actinoplanes hulinensis</name>
    <dbReference type="NCBI Taxonomy" id="1144547"/>
    <lineage>
        <taxon>Bacteria</taxon>
        <taxon>Bacillati</taxon>
        <taxon>Actinomycetota</taxon>
        <taxon>Actinomycetes</taxon>
        <taxon>Micromonosporales</taxon>
        <taxon>Micromonosporaceae</taxon>
        <taxon>Actinoplanes</taxon>
    </lineage>
</organism>
<dbReference type="SUPFAM" id="SSF52799">
    <property type="entry name" value="(Phosphotyrosine protein) phosphatases II"/>
    <property type="match status" value="1"/>
</dbReference>
<dbReference type="Gene3D" id="1.10.4080.10">
    <property type="entry name" value="ADP-ribosylation/Crystallin J1"/>
    <property type="match status" value="1"/>
</dbReference>
<dbReference type="PANTHER" id="PTHR16222">
    <property type="entry name" value="ADP-RIBOSYLGLYCOHYDROLASE"/>
    <property type="match status" value="1"/>
</dbReference>
<reference evidence="1 2" key="1">
    <citation type="journal article" date="2013" name="Antonie Van Leeuwenhoek">
        <title>Actinoplanes hulinensis sp. nov., a novel actinomycete isolated from soybean root (Glycine max (L.) Merr).</title>
        <authorList>
            <person name="Shen Y."/>
            <person name="Liu C."/>
            <person name="Wang X."/>
            <person name="Zhao J."/>
            <person name="Jia F."/>
            <person name="Zhang Y."/>
            <person name="Wang L."/>
            <person name="Yang D."/>
            <person name="Xiang W."/>
        </authorList>
    </citation>
    <scope>NUCLEOTIDE SEQUENCE [LARGE SCALE GENOMIC DNA]</scope>
    <source>
        <strain evidence="1 2">NEAU-M9</strain>
    </source>
</reference>
<dbReference type="Gene3D" id="1.25.40.10">
    <property type="entry name" value="Tetratricopeptide repeat domain"/>
    <property type="match status" value="2"/>
</dbReference>
<dbReference type="InterPro" id="IPR029021">
    <property type="entry name" value="Prot-tyrosine_phosphatase-like"/>
</dbReference>
<dbReference type="InterPro" id="IPR050792">
    <property type="entry name" value="ADP-ribosylglycohydrolase"/>
</dbReference>
<dbReference type="RefSeq" id="WP_220148435.1">
    <property type="nucleotide sequence ID" value="NZ_JAHXZI010000026.1"/>
</dbReference>
<keyword evidence="2" id="KW-1185">Reference proteome</keyword>
<dbReference type="InterPro" id="IPR011990">
    <property type="entry name" value="TPR-like_helical_dom_sf"/>
</dbReference>
<proteinExistence type="predicted"/>
<dbReference type="Proteomes" id="UP001519863">
    <property type="component" value="Unassembled WGS sequence"/>
</dbReference>
<dbReference type="EMBL" id="JAHXZI010000026">
    <property type="protein sequence ID" value="MBW6439276.1"/>
    <property type="molecule type" value="Genomic_DNA"/>
</dbReference>
<comment type="caution">
    <text evidence="1">The sequence shown here is derived from an EMBL/GenBank/DDBJ whole genome shotgun (WGS) entry which is preliminary data.</text>
</comment>
<dbReference type="PANTHER" id="PTHR16222:SF12">
    <property type="entry name" value="ADP-RIBOSYLGLYCOHYDROLASE-RELATED"/>
    <property type="match status" value="1"/>
</dbReference>
<dbReference type="SUPFAM" id="SSF101478">
    <property type="entry name" value="ADP-ribosylglycohydrolase"/>
    <property type="match status" value="1"/>
</dbReference>
<dbReference type="Pfam" id="PF03747">
    <property type="entry name" value="ADP_ribosyl_GH"/>
    <property type="match status" value="1"/>
</dbReference>
<protein>
    <submittedName>
        <fullName evidence="1">ADP-ribosylglycohydrolase family protein</fullName>
    </submittedName>
</protein>
<dbReference type="InterPro" id="IPR005502">
    <property type="entry name" value="Ribosyl_crysJ1"/>
</dbReference>
<sequence length="845" mass="90032">MSLTEQQTERAAGALLGGAVGDSLRALSPDANPHLTGGDTELVICLADVAATGADLRDENALDQVAAAFLRRLDSPRPDISPQTSRVLHSVHGQPTAGLAAAMRGTAESYERTGRPVDDGSLMRTAPVALAYLREPAAMARAARAVCELTHHDPLAGDACVIWCEAIRQAILSGTFDGLRAGLDLIPPARRDAWLLRIDMAEWAEPQGPRSDGSCVTALQAAWSSIRHTPVPAEGGFACDHLRNALHAAIRTGTATAITGALLGARWGVSGIPLDWQRDVHRSADLVDAAVRITDGGRWPVVARMPPPISRLLDTAHPDDPGVILGNLGHDGRGADAVVSLCRTGHAQFPGAAHAEQIRVWLVDRPGVTLNPAFAVDQAAGLVATLRAEGKRVLLHGAAGQSRTAAVAARYASIIAGYDGTTAVDRIHQALAAHGAAMNAELAAAVIQLAADHLEYDDILEEPTSVDPLDELRAEAGHDPEARADLARELSNRSLTLGEQDRADEALTFAGEAVMHYRHLVAQSAEDPDHSRHLAQALSNWALALGRLERHDEAHAALTEAVAIHRTSADDGPGRQHLAIALTNLAHNHTEQRSWEDAIAPAWEAVALLRGLLQTGEGDDTTLGHLGAALTNWSNALRAADRGDEANEKLTEALQVAREHSGPASLVQYAQLLHNLGVDRGDDGAVDEAVTLLSEAESLLAAAAESEPGYRWMAAQTGYALGLRLAEAERPQPARDAFDRVVRWRRQLVADDPDRYQIDLARALRQLSCMHESLADDAGQIGDRQAHAAAALTAQAEAVTLMRDLTSREPQRRAEFADTLRDYADLLDTADRHADAAAARAEAER</sequence>
<dbReference type="SUPFAM" id="SSF48452">
    <property type="entry name" value="TPR-like"/>
    <property type="match status" value="2"/>
</dbReference>
<name>A0ABS7BEH3_9ACTN</name>
<gene>
    <name evidence="1" type="ORF">KZ829_36690</name>
</gene>